<feature type="region of interest" description="Disordered" evidence="1">
    <location>
        <begin position="386"/>
        <end position="423"/>
    </location>
</feature>
<name>A0A839YZ69_9SPHN</name>
<feature type="compositionally biased region" description="Pro residues" evidence="1">
    <location>
        <begin position="393"/>
        <end position="415"/>
    </location>
</feature>
<feature type="signal peptide" evidence="2">
    <location>
        <begin position="1"/>
        <end position="27"/>
    </location>
</feature>
<evidence type="ECO:0000313" key="3">
    <source>
        <dbReference type="EMBL" id="MBB3763618.1"/>
    </source>
</evidence>
<proteinExistence type="predicted"/>
<feature type="chain" id="PRO_5032884029" description="Heavy-metal-associated domain-containing protein" evidence="2">
    <location>
        <begin position="28"/>
        <end position="423"/>
    </location>
</feature>
<reference evidence="3 4" key="1">
    <citation type="submission" date="2020-08" db="EMBL/GenBank/DDBJ databases">
        <title>Genomic Encyclopedia of Type Strains, Phase IV (KMG-IV): sequencing the most valuable type-strain genomes for metagenomic binning, comparative biology and taxonomic classification.</title>
        <authorList>
            <person name="Goeker M."/>
        </authorList>
    </citation>
    <scope>NUCLEOTIDE SEQUENCE [LARGE SCALE GENOMIC DNA]</scope>
    <source>
        <strain evidence="3 4">DSM 24194</strain>
    </source>
</reference>
<dbReference type="AlphaFoldDB" id="A0A839YZ69"/>
<gene>
    <name evidence="3" type="ORF">FHS50_000641</name>
</gene>
<evidence type="ECO:0000256" key="1">
    <source>
        <dbReference type="SAM" id="MobiDB-lite"/>
    </source>
</evidence>
<keyword evidence="4" id="KW-1185">Reference proteome</keyword>
<accession>A0A839YZ69</accession>
<evidence type="ECO:0000256" key="2">
    <source>
        <dbReference type="SAM" id="SignalP"/>
    </source>
</evidence>
<evidence type="ECO:0000313" key="4">
    <source>
        <dbReference type="Proteomes" id="UP000578569"/>
    </source>
</evidence>
<keyword evidence="2" id="KW-0732">Signal</keyword>
<dbReference type="EMBL" id="JACICF010000001">
    <property type="protein sequence ID" value="MBB3763618.1"/>
    <property type="molecule type" value="Genomic_DNA"/>
</dbReference>
<evidence type="ECO:0008006" key="5">
    <source>
        <dbReference type="Google" id="ProtNLM"/>
    </source>
</evidence>
<dbReference type="RefSeq" id="WP_221184827.1">
    <property type="nucleotide sequence ID" value="NZ_JACICF010000001.1"/>
</dbReference>
<organism evidence="3 4">
    <name type="scientific">Sphingomicrobium lutaoense</name>
    <dbReference type="NCBI Taxonomy" id="515949"/>
    <lineage>
        <taxon>Bacteria</taxon>
        <taxon>Pseudomonadati</taxon>
        <taxon>Pseudomonadota</taxon>
        <taxon>Alphaproteobacteria</taxon>
        <taxon>Sphingomonadales</taxon>
        <taxon>Sphingomonadaceae</taxon>
        <taxon>Sphingomicrobium</taxon>
    </lineage>
</organism>
<dbReference type="Proteomes" id="UP000578569">
    <property type="component" value="Unassembled WGS sequence"/>
</dbReference>
<sequence length="423" mass="45335">MSIFASLARPWAMVSLFLLLLAAAATAQMESGDRGILPIDSKGLLEVDGIEVDVAGTSAQDARLNGWRIAQREGFAKLWARNSGQPVSAAPRLSDSTLDGLVSAIVVEREEIGPDRYIATLGVLFDRARAAQYVGISGNRKRSAPMLLVPLTVVAGTELVVERRNPWQRAWAEFRLSETPVDYVRLSGLGADPLLVNGSSLRRENVDYWKSVTDLYGAANLLVAEVTLDYDYPGGPVDARFVARKGLDREMLGQFRLRASGPDDMKRMMDEGARRVDAIYARAYARGDLDPDPRFIIREAPPPVEEVQLFAAIPYQVQMDTPSAAALNNGIARLRAITGVESVQESSLAIGGTSAVVITYRGDLNSLRSALAAAGWQTDYAGGVLRLSGAPQPAAPAPPPANDPAPPPAAPPRDPLAPTAEGQ</sequence>
<comment type="caution">
    <text evidence="3">The sequence shown here is derived from an EMBL/GenBank/DDBJ whole genome shotgun (WGS) entry which is preliminary data.</text>
</comment>
<protein>
    <recommendedName>
        <fullName evidence="5">Heavy-metal-associated domain-containing protein</fullName>
    </recommendedName>
</protein>